<dbReference type="Proteomes" id="UP001596383">
    <property type="component" value="Unassembled WGS sequence"/>
</dbReference>
<dbReference type="Gene3D" id="3.60.15.10">
    <property type="entry name" value="Ribonuclease Z/Hydroxyacylglutathione hydrolase-like"/>
    <property type="match status" value="1"/>
</dbReference>
<organism evidence="2 3">
    <name type="scientific">Natrinema soli</name>
    <dbReference type="NCBI Taxonomy" id="1930624"/>
    <lineage>
        <taxon>Archaea</taxon>
        <taxon>Methanobacteriati</taxon>
        <taxon>Methanobacteriota</taxon>
        <taxon>Stenosarchaea group</taxon>
        <taxon>Halobacteria</taxon>
        <taxon>Halobacteriales</taxon>
        <taxon>Natrialbaceae</taxon>
        <taxon>Natrinema</taxon>
    </lineage>
</organism>
<dbReference type="EMBL" id="JBHSWV010000095">
    <property type="protein sequence ID" value="MFC6764664.1"/>
    <property type="molecule type" value="Genomic_DNA"/>
</dbReference>
<dbReference type="RefSeq" id="WP_273737724.1">
    <property type="nucleotide sequence ID" value="NZ_JAQIVI010000095.1"/>
</dbReference>
<dbReference type="InterPro" id="IPR036866">
    <property type="entry name" value="RibonucZ/Hydroxyglut_hydro"/>
</dbReference>
<comment type="caution">
    <text evidence="2">The sequence shown here is derived from an EMBL/GenBank/DDBJ whole genome shotgun (WGS) entry which is preliminary data.</text>
</comment>
<dbReference type="SMART" id="SM00849">
    <property type="entry name" value="Lactamase_B"/>
    <property type="match status" value="1"/>
</dbReference>
<evidence type="ECO:0000313" key="3">
    <source>
        <dbReference type="Proteomes" id="UP001596383"/>
    </source>
</evidence>
<reference evidence="2 3" key="1">
    <citation type="journal article" date="2019" name="Int. J. Syst. Evol. Microbiol.">
        <title>The Global Catalogue of Microorganisms (GCM) 10K type strain sequencing project: providing services to taxonomists for standard genome sequencing and annotation.</title>
        <authorList>
            <consortium name="The Broad Institute Genomics Platform"/>
            <consortium name="The Broad Institute Genome Sequencing Center for Infectious Disease"/>
            <person name="Wu L."/>
            <person name="Ma J."/>
        </authorList>
    </citation>
    <scope>NUCLEOTIDE SEQUENCE [LARGE SCALE GENOMIC DNA]</scope>
    <source>
        <strain evidence="2 3">LMG 29247</strain>
    </source>
</reference>
<feature type="domain" description="Metallo-beta-lactamase" evidence="1">
    <location>
        <begin position="14"/>
        <end position="229"/>
    </location>
</feature>
<name>A0ABD5SI30_9EURY</name>
<dbReference type="AlphaFoldDB" id="A0ABD5SI30"/>
<evidence type="ECO:0000313" key="2">
    <source>
        <dbReference type="EMBL" id="MFC6764664.1"/>
    </source>
</evidence>
<dbReference type="InterPro" id="IPR050662">
    <property type="entry name" value="Sec-metab_biosynth-thioest"/>
</dbReference>
<dbReference type="PANTHER" id="PTHR23131:SF4">
    <property type="entry name" value="METALLO-BETA-LACTAMASE SUPERFAMILY POTEIN"/>
    <property type="match status" value="1"/>
</dbReference>
<dbReference type="PANTHER" id="PTHR23131">
    <property type="entry name" value="ENDORIBONUCLEASE LACTB2"/>
    <property type="match status" value="1"/>
</dbReference>
<proteinExistence type="predicted"/>
<dbReference type="Pfam" id="PF00753">
    <property type="entry name" value="Lactamase_B"/>
    <property type="match status" value="1"/>
</dbReference>
<keyword evidence="3" id="KW-1185">Reference proteome</keyword>
<dbReference type="SUPFAM" id="SSF56281">
    <property type="entry name" value="Metallo-hydrolase/oxidoreductase"/>
    <property type="match status" value="1"/>
</dbReference>
<evidence type="ECO:0000259" key="1">
    <source>
        <dbReference type="SMART" id="SM00849"/>
    </source>
</evidence>
<dbReference type="CDD" id="cd07725">
    <property type="entry name" value="TTHA1429-like_MBL-fold"/>
    <property type="match status" value="1"/>
</dbReference>
<dbReference type="InterPro" id="IPR001279">
    <property type="entry name" value="Metallo-B-lactamas"/>
</dbReference>
<accession>A0ABD5SI30</accession>
<protein>
    <submittedName>
        <fullName evidence="2">MBL fold metallo-hydrolase</fullName>
    </submittedName>
</protein>
<sequence>MERILLANSAFEGDNNAYLFTDGSETVLVDTGDWMNATRTQLEAGLADHSVSMADVDRVFLTHWHPDHTGLAGRIQKESGAIVHVHEADAPLVETNEHAWEEMKAKQQALFEVWGMPDEDRAALTEEMSNALELDYAKPTVEPFVDGDTFSVNGNELRVVHTSGHADGLCIFEMELDGRHGVFSGDALLPKYTPNVGGADVRVERPLEKYLRALRHIADASYDRAWPGHRDPIDDPTARAEEIIHHHEERAWRVLDVLRRDGPSNPWAVSAALFGNLHGIHILHGPGEVYAHLEHLEREGFVEADGGKYQLTDDARSALDTSSEDRWPLNA</sequence>
<gene>
    <name evidence="2" type="ORF">ACFQE6_06340</name>
</gene>